<reference evidence="1" key="2">
    <citation type="submission" date="2023-05" db="EMBL/GenBank/DDBJ databases">
        <authorList>
            <consortium name="Lawrence Berkeley National Laboratory"/>
            <person name="Steindorff A."/>
            <person name="Hensen N."/>
            <person name="Bonometti L."/>
            <person name="Westerberg I."/>
            <person name="Brannstrom I.O."/>
            <person name="Guillou S."/>
            <person name="Cros-Aarteil S."/>
            <person name="Calhoun S."/>
            <person name="Haridas S."/>
            <person name="Kuo A."/>
            <person name="Mondo S."/>
            <person name="Pangilinan J."/>
            <person name="Riley R."/>
            <person name="Labutti K."/>
            <person name="Andreopoulos B."/>
            <person name="Lipzen A."/>
            <person name="Chen C."/>
            <person name="Yanf M."/>
            <person name="Daum C."/>
            <person name="Ng V."/>
            <person name="Clum A."/>
            <person name="Ohm R."/>
            <person name="Martin F."/>
            <person name="Silar P."/>
            <person name="Natvig D."/>
            <person name="Lalanne C."/>
            <person name="Gautier V."/>
            <person name="Ament-Velasquez S.L."/>
            <person name="Kruys A."/>
            <person name="Hutchinson M.I."/>
            <person name="Powell A.J."/>
            <person name="Barry K."/>
            <person name="Miller A.N."/>
            <person name="Grigoriev I.V."/>
            <person name="Debuchy R."/>
            <person name="Gladieux P."/>
            <person name="Thoren M.H."/>
            <person name="Johannesson H."/>
        </authorList>
    </citation>
    <scope>NUCLEOTIDE SEQUENCE</scope>
    <source>
        <strain evidence="1">CBS 508.74</strain>
    </source>
</reference>
<keyword evidence="2" id="KW-1185">Reference proteome</keyword>
<dbReference type="GeneID" id="89942194"/>
<organism evidence="1 2">
    <name type="scientific">Canariomyces notabilis</name>
    <dbReference type="NCBI Taxonomy" id="2074819"/>
    <lineage>
        <taxon>Eukaryota</taxon>
        <taxon>Fungi</taxon>
        <taxon>Dikarya</taxon>
        <taxon>Ascomycota</taxon>
        <taxon>Pezizomycotina</taxon>
        <taxon>Sordariomycetes</taxon>
        <taxon>Sordariomycetidae</taxon>
        <taxon>Sordariales</taxon>
        <taxon>Chaetomiaceae</taxon>
        <taxon>Canariomyces</taxon>
    </lineage>
</organism>
<sequence length="78" mass="8736">MDVSTLALGTMLVGGWYIFEEGRSYKVGDQVSATEPRVVGTHRQGTVNPDYQNYEAWVEKHKRGKKHEAPPPGRHQVG</sequence>
<protein>
    <submittedName>
        <fullName evidence="1">Uncharacterized protein</fullName>
    </submittedName>
</protein>
<dbReference type="EMBL" id="MU853357">
    <property type="protein sequence ID" value="KAK4109218.1"/>
    <property type="molecule type" value="Genomic_DNA"/>
</dbReference>
<comment type="caution">
    <text evidence="1">The sequence shown here is derived from an EMBL/GenBank/DDBJ whole genome shotgun (WGS) entry which is preliminary data.</text>
</comment>
<reference evidence="1" key="1">
    <citation type="journal article" date="2023" name="Mol. Phylogenet. Evol.">
        <title>Genome-scale phylogeny and comparative genomics of the fungal order Sordariales.</title>
        <authorList>
            <person name="Hensen N."/>
            <person name="Bonometti L."/>
            <person name="Westerberg I."/>
            <person name="Brannstrom I.O."/>
            <person name="Guillou S."/>
            <person name="Cros-Aarteil S."/>
            <person name="Calhoun S."/>
            <person name="Haridas S."/>
            <person name="Kuo A."/>
            <person name="Mondo S."/>
            <person name="Pangilinan J."/>
            <person name="Riley R."/>
            <person name="LaButti K."/>
            <person name="Andreopoulos B."/>
            <person name="Lipzen A."/>
            <person name="Chen C."/>
            <person name="Yan M."/>
            <person name="Daum C."/>
            <person name="Ng V."/>
            <person name="Clum A."/>
            <person name="Steindorff A."/>
            <person name="Ohm R.A."/>
            <person name="Martin F."/>
            <person name="Silar P."/>
            <person name="Natvig D.O."/>
            <person name="Lalanne C."/>
            <person name="Gautier V."/>
            <person name="Ament-Velasquez S.L."/>
            <person name="Kruys A."/>
            <person name="Hutchinson M.I."/>
            <person name="Powell A.J."/>
            <person name="Barry K."/>
            <person name="Miller A.N."/>
            <person name="Grigoriev I.V."/>
            <person name="Debuchy R."/>
            <person name="Gladieux P."/>
            <person name="Hiltunen Thoren M."/>
            <person name="Johannesson H."/>
        </authorList>
    </citation>
    <scope>NUCLEOTIDE SEQUENCE</scope>
    <source>
        <strain evidence="1">CBS 508.74</strain>
    </source>
</reference>
<proteinExistence type="predicted"/>
<dbReference type="RefSeq" id="XP_064666788.1">
    <property type="nucleotide sequence ID" value="XM_064818069.1"/>
</dbReference>
<accession>A0AAN6QFH9</accession>
<evidence type="ECO:0000313" key="2">
    <source>
        <dbReference type="Proteomes" id="UP001302812"/>
    </source>
</evidence>
<dbReference type="AlphaFoldDB" id="A0AAN6QFH9"/>
<evidence type="ECO:0000313" key="1">
    <source>
        <dbReference type="EMBL" id="KAK4109218.1"/>
    </source>
</evidence>
<name>A0AAN6QFH9_9PEZI</name>
<gene>
    <name evidence="1" type="ORF">N656DRAFT_801019</name>
</gene>
<dbReference type="Proteomes" id="UP001302812">
    <property type="component" value="Unassembled WGS sequence"/>
</dbReference>